<dbReference type="InterPro" id="IPR011765">
    <property type="entry name" value="Pept_M16_N"/>
</dbReference>
<dbReference type="EMBL" id="JAHYIQ010000027">
    <property type="protein sequence ID" value="KAK1121322.1"/>
    <property type="molecule type" value="Genomic_DNA"/>
</dbReference>
<reference evidence="11" key="1">
    <citation type="submission" date="2021-10" db="EMBL/GenBank/DDBJ databases">
        <title>Melipona bicolor Genome sequencing and assembly.</title>
        <authorList>
            <person name="Araujo N.S."/>
            <person name="Arias M.C."/>
        </authorList>
    </citation>
    <scope>NUCLEOTIDE SEQUENCE</scope>
    <source>
        <strain evidence="11">USP_2M_L1-L4_2017</strain>
        <tissue evidence="11">Whole body</tissue>
    </source>
</reference>
<evidence type="ECO:0000256" key="1">
    <source>
        <dbReference type="ARBA" id="ARBA00001947"/>
    </source>
</evidence>
<keyword evidence="6" id="KW-0862">Zinc</keyword>
<dbReference type="GO" id="GO:0004222">
    <property type="term" value="F:metalloendopeptidase activity"/>
    <property type="evidence" value="ECO:0007669"/>
    <property type="project" value="TreeGrafter"/>
</dbReference>
<dbReference type="Pfam" id="PF05193">
    <property type="entry name" value="Peptidase_M16_C"/>
    <property type="match status" value="1"/>
</dbReference>
<organism evidence="11 12">
    <name type="scientific">Melipona bicolor</name>
    <dbReference type="NCBI Taxonomy" id="60889"/>
    <lineage>
        <taxon>Eukaryota</taxon>
        <taxon>Metazoa</taxon>
        <taxon>Ecdysozoa</taxon>
        <taxon>Arthropoda</taxon>
        <taxon>Hexapoda</taxon>
        <taxon>Insecta</taxon>
        <taxon>Pterygota</taxon>
        <taxon>Neoptera</taxon>
        <taxon>Endopterygota</taxon>
        <taxon>Hymenoptera</taxon>
        <taxon>Apocrita</taxon>
        <taxon>Aculeata</taxon>
        <taxon>Apoidea</taxon>
        <taxon>Anthophila</taxon>
        <taxon>Apidae</taxon>
        <taxon>Melipona</taxon>
    </lineage>
</organism>
<evidence type="ECO:0000256" key="6">
    <source>
        <dbReference type="ARBA" id="ARBA00022833"/>
    </source>
</evidence>
<evidence type="ECO:0008006" key="13">
    <source>
        <dbReference type="Google" id="ProtNLM"/>
    </source>
</evidence>
<comment type="caution">
    <text evidence="11">The sequence shown here is derived from an EMBL/GenBank/DDBJ whole genome shotgun (WGS) entry which is preliminary data.</text>
</comment>
<evidence type="ECO:0000259" key="9">
    <source>
        <dbReference type="Pfam" id="PF00675"/>
    </source>
</evidence>
<gene>
    <name evidence="11" type="ORF">K0M31_010622</name>
</gene>
<dbReference type="Gene3D" id="3.30.830.10">
    <property type="entry name" value="Metalloenzyme, LuxS/M16 peptidase-like"/>
    <property type="match status" value="2"/>
</dbReference>
<keyword evidence="12" id="KW-1185">Reference proteome</keyword>
<dbReference type="GO" id="GO:0046872">
    <property type="term" value="F:metal ion binding"/>
    <property type="evidence" value="ECO:0007669"/>
    <property type="project" value="UniProtKB-KW"/>
</dbReference>
<dbReference type="Proteomes" id="UP001177670">
    <property type="component" value="Unassembled WGS sequence"/>
</dbReference>
<evidence type="ECO:0000256" key="3">
    <source>
        <dbReference type="ARBA" id="ARBA00022670"/>
    </source>
</evidence>
<proteinExistence type="predicted"/>
<evidence type="ECO:0000313" key="12">
    <source>
        <dbReference type="Proteomes" id="UP001177670"/>
    </source>
</evidence>
<dbReference type="PANTHER" id="PTHR11851">
    <property type="entry name" value="METALLOPROTEASE"/>
    <property type="match status" value="1"/>
</dbReference>
<dbReference type="PANTHER" id="PTHR11851:SF149">
    <property type="entry name" value="GH01077P"/>
    <property type="match status" value="1"/>
</dbReference>
<dbReference type="GO" id="GO:0005739">
    <property type="term" value="C:mitochondrion"/>
    <property type="evidence" value="ECO:0007669"/>
    <property type="project" value="UniProtKB-SubCell"/>
</dbReference>
<dbReference type="Pfam" id="PF00675">
    <property type="entry name" value="Peptidase_M16"/>
    <property type="match status" value="1"/>
</dbReference>
<dbReference type="AlphaFoldDB" id="A0AA40FM24"/>
<name>A0AA40FM24_9HYME</name>
<keyword evidence="8" id="KW-0496">Mitochondrion</keyword>
<accession>A0AA40FM24</accession>
<dbReference type="InterPro" id="IPR050361">
    <property type="entry name" value="MPP/UQCRC_Complex"/>
</dbReference>
<evidence type="ECO:0000256" key="2">
    <source>
        <dbReference type="ARBA" id="ARBA00004173"/>
    </source>
</evidence>
<keyword evidence="5" id="KW-0378">Hydrolase</keyword>
<sequence>MNIFDFVSISNKQYKAHQDFKGISRKISKASSTYFDTETSIESCYMSNGMRLICEHRNSFTTTVGCFIPAGAMYETQDERGSALFLEHLFFRRTKCYNKEQIECIIEEIGGNVTALAMRDLFLFYGTVVSCKVDKIIQLFANVILNGVICDEDVTQEKIVILEKLSEMESDREKIVMDYLPTIAYQDTALGNSVYPETDTIKKFSTKNLSEFRNRLFQTCYMTIVCTGSICLKELQKIVCKRFDCNIEEYKSSFGVSNKLRFCKNITEYRFSAAELRFRDDDNELGYAAIGFEGSSYKEREDRIALTVAKEIIGSWNVTGGGINHNAPFIAHFAYNTDLCYMYKSFFHHWAQSTSIWGCYFVCDYSTLLYMVRALQKEWMKLCTVITEKEVSRAVHQCITKDLLILNNPENRFLDIVENVFRCGYYEPVEHRVIEYEKVTADKIREVSDKYIYYQSPVVVALGRIEGFPDYITLKSELNHYIVIGGNDIINRKKRNGFDVKSMKNCMIEDNDSSPVEFGYLGKSYSMTMDDRVE</sequence>
<feature type="domain" description="Peptidase M16 N-terminal" evidence="9">
    <location>
        <begin position="56"/>
        <end position="195"/>
    </location>
</feature>
<dbReference type="GO" id="GO:0006627">
    <property type="term" value="P:protein processing involved in protein targeting to mitochondrion"/>
    <property type="evidence" value="ECO:0007669"/>
    <property type="project" value="TreeGrafter"/>
</dbReference>
<comment type="cofactor">
    <cofactor evidence="1">
        <name>Zn(2+)</name>
        <dbReference type="ChEBI" id="CHEBI:29105"/>
    </cofactor>
</comment>
<dbReference type="InterPro" id="IPR011249">
    <property type="entry name" value="Metalloenz_LuxS/M16"/>
</dbReference>
<evidence type="ECO:0000256" key="4">
    <source>
        <dbReference type="ARBA" id="ARBA00022723"/>
    </source>
</evidence>
<dbReference type="InterPro" id="IPR007863">
    <property type="entry name" value="Peptidase_M16_C"/>
</dbReference>
<keyword evidence="4" id="KW-0479">Metal-binding</keyword>
<comment type="subcellular location">
    <subcellularLocation>
        <location evidence="2">Mitochondrion</location>
    </subcellularLocation>
</comment>
<dbReference type="SUPFAM" id="SSF63411">
    <property type="entry name" value="LuxS/MPP-like metallohydrolase"/>
    <property type="match status" value="2"/>
</dbReference>
<evidence type="ECO:0000313" key="11">
    <source>
        <dbReference type="EMBL" id="KAK1121322.1"/>
    </source>
</evidence>
<feature type="domain" description="Peptidase M16 C-terminal" evidence="10">
    <location>
        <begin position="204"/>
        <end position="397"/>
    </location>
</feature>
<protein>
    <recommendedName>
        <fullName evidence="13">Mitochondrial-processing peptidase subunit beta</fullName>
    </recommendedName>
</protein>
<keyword evidence="3" id="KW-0645">Protease</keyword>
<evidence type="ECO:0000259" key="10">
    <source>
        <dbReference type="Pfam" id="PF05193"/>
    </source>
</evidence>
<evidence type="ECO:0000256" key="5">
    <source>
        <dbReference type="ARBA" id="ARBA00022801"/>
    </source>
</evidence>
<evidence type="ECO:0000256" key="8">
    <source>
        <dbReference type="ARBA" id="ARBA00023128"/>
    </source>
</evidence>
<keyword evidence="7" id="KW-0482">Metalloprotease</keyword>
<evidence type="ECO:0000256" key="7">
    <source>
        <dbReference type="ARBA" id="ARBA00023049"/>
    </source>
</evidence>